<dbReference type="EC" id="2.5.1.-" evidence="6"/>
<dbReference type="InterPro" id="IPR039657">
    <property type="entry name" value="Dimethylallyltransferase"/>
</dbReference>
<evidence type="ECO:0000256" key="2">
    <source>
        <dbReference type="ARBA" id="ARBA00022679"/>
    </source>
</evidence>
<evidence type="ECO:0000313" key="7">
    <source>
        <dbReference type="EMBL" id="OTF93119.1"/>
    </source>
</evidence>
<dbReference type="EC" id="2.5.1.27" evidence="7"/>
<dbReference type="GO" id="GO:0006400">
    <property type="term" value="P:tRNA modification"/>
    <property type="evidence" value="ECO:0000318"/>
    <property type="project" value="GO_Central"/>
</dbReference>
<dbReference type="Gene3D" id="3.40.50.300">
    <property type="entry name" value="P-loop containing nucleotide triphosphate hydrolases"/>
    <property type="match status" value="1"/>
</dbReference>
<evidence type="ECO:0000313" key="6">
    <source>
        <dbReference type="EMBL" id="KAF5762227.1"/>
    </source>
</evidence>
<keyword evidence="8" id="KW-1185">Reference proteome</keyword>
<proteinExistence type="inferred from homology"/>
<dbReference type="GO" id="GO:0005524">
    <property type="term" value="F:ATP binding"/>
    <property type="evidence" value="ECO:0007669"/>
    <property type="project" value="UniProtKB-KW"/>
</dbReference>
<dbReference type="GO" id="GO:0009691">
    <property type="term" value="P:cytokinin biosynthetic process"/>
    <property type="evidence" value="ECO:0000318"/>
    <property type="project" value="GO_Central"/>
</dbReference>
<reference evidence="6 8" key="1">
    <citation type="journal article" date="2017" name="Nature">
        <title>The sunflower genome provides insights into oil metabolism, flowering and Asterid evolution.</title>
        <authorList>
            <person name="Badouin H."/>
            <person name="Gouzy J."/>
            <person name="Grassa C.J."/>
            <person name="Murat F."/>
            <person name="Staton S.E."/>
            <person name="Cottret L."/>
            <person name="Lelandais-Briere C."/>
            <person name="Owens G.L."/>
            <person name="Carrere S."/>
            <person name="Mayjonade B."/>
            <person name="Legrand L."/>
            <person name="Gill N."/>
            <person name="Kane N.C."/>
            <person name="Bowers J.E."/>
            <person name="Hubner S."/>
            <person name="Bellec A."/>
            <person name="Berard A."/>
            <person name="Berges H."/>
            <person name="Blanchet N."/>
            <person name="Boniface M.C."/>
            <person name="Brunel D."/>
            <person name="Catrice O."/>
            <person name="Chaidir N."/>
            <person name="Claudel C."/>
            <person name="Donnadieu C."/>
            <person name="Faraut T."/>
            <person name="Fievet G."/>
            <person name="Helmstetter N."/>
            <person name="King M."/>
            <person name="Knapp S.J."/>
            <person name="Lai Z."/>
            <person name="Le Paslier M.C."/>
            <person name="Lippi Y."/>
            <person name="Lorenzon L."/>
            <person name="Mandel J.R."/>
            <person name="Marage G."/>
            <person name="Marchand G."/>
            <person name="Marquand E."/>
            <person name="Bret-Mestries E."/>
            <person name="Morien E."/>
            <person name="Nambeesan S."/>
            <person name="Nguyen T."/>
            <person name="Pegot-Espagnet P."/>
            <person name="Pouilly N."/>
            <person name="Raftis F."/>
            <person name="Sallet E."/>
            <person name="Schiex T."/>
            <person name="Thomas J."/>
            <person name="Vandecasteele C."/>
            <person name="Vares D."/>
            <person name="Vear F."/>
            <person name="Vautrin S."/>
            <person name="Crespi M."/>
            <person name="Mangin B."/>
            <person name="Burke J.M."/>
            <person name="Salse J."/>
            <person name="Munos S."/>
            <person name="Vincourt P."/>
            <person name="Rieseberg L.H."/>
            <person name="Langlade N.B."/>
        </authorList>
    </citation>
    <scope>NUCLEOTIDE SEQUENCE [LARGE SCALE GENOMIC DNA]</scope>
    <source>
        <strain evidence="8">cv. SF193</strain>
        <tissue evidence="6">Leaves</tissue>
    </source>
</reference>
<keyword evidence="4" id="KW-0547">Nucleotide-binding</keyword>
<dbReference type="Pfam" id="PF01715">
    <property type="entry name" value="IPPT"/>
    <property type="match status" value="2"/>
</dbReference>
<dbReference type="OMA" id="CDYLCKR"/>
<sequence>MRLPFPTTSHHHRFRLFSSFLTFFQPTFSSSSSYSSTWSLNHSNNIHMEPSTLTTTATTTTTTTITTTTRRRKRKIVIIMGPTGAGKSRLSIDLATRFFHNAEIINSDKMQVYSGLNITTNKITIEEQLNVPHHLLGTIDPTKPVFTPSDFRKLASEYISDIKLRRGLPLIVGGSNSLIYSLVTKRFDPKSDVFNGPDPDPVSTELRYDCCFIWVDVCLPVLNKYLSKRVDEMLDSGMFEELVEFFGSGENNVINKSGLGQAIGVPEFETYFEKFPGFGRSDGGDESEDDVGRSEAYDEAVRRIKDNTIQLAKKQVSKILRLRDAGWDLRRVDATEAFRALMTSDSGGGRVAELWEKQVVEPSMKIVKHFLDE</sequence>
<evidence type="ECO:0000256" key="3">
    <source>
        <dbReference type="ARBA" id="ARBA00022712"/>
    </source>
</evidence>
<dbReference type="PANTHER" id="PTHR11088">
    <property type="entry name" value="TRNA DIMETHYLALLYLTRANSFERASE"/>
    <property type="match status" value="1"/>
</dbReference>
<comment type="similarity">
    <text evidence="1">Belongs to the IPP transferase family.</text>
</comment>
<dbReference type="EMBL" id="MNCJ02000331">
    <property type="protein sequence ID" value="KAF5762227.1"/>
    <property type="molecule type" value="Genomic_DNA"/>
</dbReference>
<accession>A0A251S3L2</accession>
<dbReference type="STRING" id="4232.A0A251S3L2"/>
<dbReference type="Gene3D" id="1.10.287.890">
    <property type="entry name" value="Crystal structure of tRNA isopentenylpyrophosphate transferase (bh2366) domain"/>
    <property type="match status" value="1"/>
</dbReference>
<dbReference type="GO" id="GO:0052381">
    <property type="term" value="F:tRNA dimethylallyltransferase activity"/>
    <property type="evidence" value="ECO:0000318"/>
    <property type="project" value="GO_Central"/>
</dbReference>
<reference evidence="6" key="3">
    <citation type="submission" date="2020-06" db="EMBL/GenBank/DDBJ databases">
        <title>Helianthus annuus Genome sequencing and assembly Release 2.</title>
        <authorList>
            <person name="Gouzy J."/>
            <person name="Langlade N."/>
            <person name="Munos S."/>
        </authorList>
    </citation>
    <scope>NUCLEOTIDE SEQUENCE</scope>
    <source>
        <tissue evidence="6">Leaves</tissue>
    </source>
</reference>
<dbReference type="SUPFAM" id="SSF52540">
    <property type="entry name" value="P-loop containing nucleoside triphosphate hydrolases"/>
    <property type="match status" value="1"/>
</dbReference>
<evidence type="ECO:0000313" key="8">
    <source>
        <dbReference type="Proteomes" id="UP000215914"/>
    </source>
</evidence>
<dbReference type="PANTHER" id="PTHR11088:SF86">
    <property type="entry name" value="ADENYLATE ISOPENTENYLTRANSFERASE 4-RELATED"/>
    <property type="match status" value="1"/>
</dbReference>
<dbReference type="InterPro" id="IPR027417">
    <property type="entry name" value="P-loop_NTPase"/>
</dbReference>
<evidence type="ECO:0000256" key="1">
    <source>
        <dbReference type="ARBA" id="ARBA00005842"/>
    </source>
</evidence>
<dbReference type="OrthoDB" id="775260at2759"/>
<keyword evidence="5" id="KW-0067">ATP-binding</keyword>
<name>A0A251S3L2_HELAN</name>
<dbReference type="InParanoid" id="A0A251S3L2"/>
<dbReference type="AlphaFoldDB" id="A0A251S3L2"/>
<dbReference type="EMBL" id="CM007905">
    <property type="protein sequence ID" value="OTF93119.1"/>
    <property type="molecule type" value="Genomic_DNA"/>
</dbReference>
<keyword evidence="2 7" id="KW-0808">Transferase</keyword>
<gene>
    <name evidence="7" type="primary">IPT</name>
    <name evidence="7" type="ORF">HannXRQ_Chr16g0529411</name>
    <name evidence="6" type="ORF">HanXRQr2_Chr16g0774271</name>
</gene>
<keyword evidence="3" id="KW-0203">Cytokinin biosynthesis</keyword>
<dbReference type="Proteomes" id="UP000215914">
    <property type="component" value="Chromosome 16"/>
</dbReference>
<organism evidence="7 8">
    <name type="scientific">Helianthus annuus</name>
    <name type="common">Common sunflower</name>
    <dbReference type="NCBI Taxonomy" id="4232"/>
    <lineage>
        <taxon>Eukaryota</taxon>
        <taxon>Viridiplantae</taxon>
        <taxon>Streptophyta</taxon>
        <taxon>Embryophyta</taxon>
        <taxon>Tracheophyta</taxon>
        <taxon>Spermatophyta</taxon>
        <taxon>Magnoliopsida</taxon>
        <taxon>eudicotyledons</taxon>
        <taxon>Gunneridae</taxon>
        <taxon>Pentapetalae</taxon>
        <taxon>asterids</taxon>
        <taxon>campanulids</taxon>
        <taxon>Asterales</taxon>
        <taxon>Asteraceae</taxon>
        <taxon>Asteroideae</taxon>
        <taxon>Heliantheae alliance</taxon>
        <taxon>Heliantheae</taxon>
        <taxon>Helianthus</taxon>
    </lineage>
</organism>
<dbReference type="Gramene" id="mRNA:HanXRQr2_Chr16g0774271">
    <property type="protein sequence ID" value="CDS:HanXRQr2_Chr16g0774271.1"/>
    <property type="gene ID" value="HanXRQr2_Chr16g0774271"/>
</dbReference>
<dbReference type="GO" id="GO:0009824">
    <property type="term" value="F:AMP dimethylallyltransferase activity"/>
    <property type="evidence" value="ECO:0000318"/>
    <property type="project" value="GO_Central"/>
</dbReference>
<evidence type="ECO:0000256" key="4">
    <source>
        <dbReference type="ARBA" id="ARBA00022741"/>
    </source>
</evidence>
<evidence type="ECO:0000256" key="5">
    <source>
        <dbReference type="ARBA" id="ARBA00022840"/>
    </source>
</evidence>
<protein>
    <submittedName>
        <fullName evidence="6 7">Transferase</fullName>
        <ecNumber evidence="7">2.5.1.27</ecNumber>
        <ecNumber evidence="6">2.5.1.-</ecNumber>
    </submittedName>
</protein>
<dbReference type="GO" id="GO:0005739">
    <property type="term" value="C:mitochondrion"/>
    <property type="evidence" value="ECO:0000318"/>
    <property type="project" value="GO_Central"/>
</dbReference>
<reference evidence="7" key="2">
    <citation type="submission" date="2017-02" db="EMBL/GenBank/DDBJ databases">
        <title>Sunflower complete genome.</title>
        <authorList>
            <person name="Langlade N."/>
            <person name="Munos S."/>
        </authorList>
    </citation>
    <scope>NUCLEOTIDE SEQUENCE [LARGE SCALE GENOMIC DNA]</scope>
    <source>
        <tissue evidence="7">Leaves</tissue>
    </source>
</reference>